<proteinExistence type="predicted"/>
<dbReference type="HOGENOM" id="CLU_2649854_0_0_9"/>
<accession>C7XX14</accession>
<name>C7XX14_9LACO</name>
<feature type="region of interest" description="Disordered" evidence="1">
    <location>
        <begin position="54"/>
        <end position="76"/>
    </location>
</feature>
<evidence type="ECO:0000256" key="1">
    <source>
        <dbReference type="SAM" id="MobiDB-lite"/>
    </source>
</evidence>
<dbReference type="EMBL" id="GG698805">
    <property type="protein sequence ID" value="EEU29834.1"/>
    <property type="molecule type" value="Genomic_DNA"/>
</dbReference>
<protein>
    <submittedName>
        <fullName evidence="2">Uncharacterized protein</fullName>
    </submittedName>
</protein>
<organism evidence="2 3">
    <name type="scientific">Limosilactobacillus coleohominis 101-4-CHN</name>
    <dbReference type="NCBI Taxonomy" id="575594"/>
    <lineage>
        <taxon>Bacteria</taxon>
        <taxon>Bacillati</taxon>
        <taxon>Bacillota</taxon>
        <taxon>Bacilli</taxon>
        <taxon>Lactobacillales</taxon>
        <taxon>Lactobacillaceae</taxon>
        <taxon>Limosilactobacillus</taxon>
    </lineage>
</organism>
<sequence length="76" mass="8536">MIAFIIFEIGGHSTNSSRPHHPLSAQQFNAKTADRKMQTAAILYYAGENNVQHWPKPSGYEGNKKVTLSKASRDYQ</sequence>
<dbReference type="STRING" id="575594.HMPREF0501_01299"/>
<gene>
    <name evidence="2" type="ORF">HMPREF0501_01299</name>
</gene>
<evidence type="ECO:0000313" key="2">
    <source>
        <dbReference type="EMBL" id="EEU29834.1"/>
    </source>
</evidence>
<evidence type="ECO:0000313" key="3">
    <source>
        <dbReference type="Proteomes" id="UP000003987"/>
    </source>
</evidence>
<keyword evidence="3" id="KW-1185">Reference proteome</keyword>
<dbReference type="Proteomes" id="UP000003987">
    <property type="component" value="Unassembled WGS sequence"/>
</dbReference>
<dbReference type="AlphaFoldDB" id="C7XX14"/>
<reference evidence="2 3" key="1">
    <citation type="submission" date="2009-06" db="EMBL/GenBank/DDBJ databases">
        <title>The Genome Sequence of Lactobacillus coleohominis strain 101-4-CHN.</title>
        <authorList>
            <consortium name="The Broad Institute Genome Sequencing Platform"/>
            <person name="Ward D."/>
            <person name="Young S.K."/>
            <person name="Zeng Q."/>
            <person name="Koehrsen M."/>
            <person name="Alvarado L."/>
            <person name="Berlin A."/>
            <person name="Borenstein D."/>
            <person name="Chen Z."/>
            <person name="Engels R."/>
            <person name="Freedman E."/>
            <person name="Gellesch M."/>
            <person name="Goldberg J."/>
            <person name="Griggs A."/>
            <person name="Gujja S."/>
            <person name="Heiman D."/>
            <person name="Hepburn T."/>
            <person name="Howarth C."/>
            <person name="Jen D."/>
            <person name="Larson L."/>
            <person name="Lewis B."/>
            <person name="Mehta T."/>
            <person name="Park D."/>
            <person name="Pearson M."/>
            <person name="Roberts A."/>
            <person name="Saif S."/>
            <person name="Shea T."/>
            <person name="Shenoy N."/>
            <person name="Sisk P."/>
            <person name="Stolte C."/>
            <person name="Sykes S."/>
            <person name="Walk T."/>
            <person name="White J."/>
            <person name="Yandava C."/>
            <person name="Liu Y."/>
            <person name="Xu Q."/>
            <person name="Lander E."/>
            <person name="Nusbaum C."/>
            <person name="Galagan J."/>
            <person name="Birren B."/>
        </authorList>
    </citation>
    <scope>NUCLEOTIDE SEQUENCE [LARGE SCALE GENOMIC DNA]</scope>
    <source>
        <strain evidence="2 3">101-4-CHN</strain>
    </source>
</reference>